<evidence type="ECO:0000313" key="4">
    <source>
        <dbReference type="Proteomes" id="UP000204221"/>
    </source>
</evidence>
<dbReference type="Gene3D" id="3.90.1200.10">
    <property type="match status" value="1"/>
</dbReference>
<gene>
    <name evidence="3" type="ORF">AHOG_12720</name>
</gene>
<evidence type="ECO:0000259" key="2">
    <source>
        <dbReference type="Pfam" id="PF01636"/>
    </source>
</evidence>
<dbReference type="SUPFAM" id="SSF56112">
    <property type="entry name" value="Protein kinase-like (PK-like)"/>
    <property type="match status" value="1"/>
</dbReference>
<organism evidence="3 4">
    <name type="scientific">Actinoalloteichus hoggarensis</name>
    <dbReference type="NCBI Taxonomy" id="1470176"/>
    <lineage>
        <taxon>Bacteria</taxon>
        <taxon>Bacillati</taxon>
        <taxon>Actinomycetota</taxon>
        <taxon>Actinomycetes</taxon>
        <taxon>Pseudonocardiales</taxon>
        <taxon>Pseudonocardiaceae</taxon>
        <taxon>Actinoalloteichus</taxon>
    </lineage>
</organism>
<dbReference type="GO" id="GO:0016740">
    <property type="term" value="F:transferase activity"/>
    <property type="evidence" value="ECO:0007669"/>
    <property type="project" value="UniProtKB-KW"/>
</dbReference>
<accession>A0A221W3B2</accession>
<dbReference type="InterPro" id="IPR052898">
    <property type="entry name" value="ACAD10-like"/>
</dbReference>
<keyword evidence="4" id="KW-1185">Reference proteome</keyword>
<dbReference type="PANTHER" id="PTHR47829">
    <property type="entry name" value="HYDROLASE, PUTATIVE (AFU_ORTHOLOGUE AFUA_1G12880)-RELATED"/>
    <property type="match status" value="1"/>
</dbReference>
<dbReference type="InterPro" id="IPR041726">
    <property type="entry name" value="ACAD10_11_N"/>
</dbReference>
<dbReference type="Proteomes" id="UP000204221">
    <property type="component" value="Chromosome"/>
</dbReference>
<dbReference type="EMBL" id="CP022521">
    <property type="protein sequence ID" value="ASO20187.1"/>
    <property type="molecule type" value="Genomic_DNA"/>
</dbReference>
<evidence type="ECO:0000256" key="1">
    <source>
        <dbReference type="SAM" id="MobiDB-lite"/>
    </source>
</evidence>
<dbReference type="Gene3D" id="3.30.200.20">
    <property type="entry name" value="Phosphorylase Kinase, domain 1"/>
    <property type="match status" value="1"/>
</dbReference>
<dbReference type="CDD" id="cd05154">
    <property type="entry name" value="ACAD10_11_N-like"/>
    <property type="match status" value="1"/>
</dbReference>
<dbReference type="InterPro" id="IPR002575">
    <property type="entry name" value="Aminoglycoside_PTrfase"/>
</dbReference>
<feature type="region of interest" description="Disordered" evidence="1">
    <location>
        <begin position="1"/>
        <end position="81"/>
    </location>
</feature>
<sequence>MSRDGGESGLDGDRDGIGRGGAPASLGLPSGWRCRGVGLPACSGGQTASATVGSRFRRRGPSPTRRPVATRANRREDERSHDEIAEAGWPIDRGGNIIDTVNENERDAARRRAASFEAPVPAGTADPPGLNLARLRDRLVGAVPGGVTGALTARLLPGGRSNLTYEVSDEAAGRWAVRRPPLGHVLPTAHDMSREFRVISALRPTPVPVPEALLLCQDVDVVGAPFFVMEFVDGLATLDVPELAAMGRAGAALVGRELVDRLVTLHAVDPERVGLGDFGRPAGFLERQLRRWRTQLESSRSRPTDTLDALHAELGRGLPRSQAPTVVHGDYRVDNTIFGVDRRMRAILDWEMATVGDPLTDLGMLLVYGRRAPLDGHAPVNSATVPGFPDEAELVESYAAASGRDVDGLPWYVALGFFKLAVIMEGIHLRHQLGQTAGSGFDGIGDLVEPLASAGRAALHEET</sequence>
<feature type="domain" description="Aminoglycoside phosphotransferase" evidence="2">
    <location>
        <begin position="153"/>
        <end position="372"/>
    </location>
</feature>
<name>A0A221W3B2_9PSEU</name>
<dbReference type="Pfam" id="PF01636">
    <property type="entry name" value="APH"/>
    <property type="match status" value="1"/>
</dbReference>
<feature type="compositionally biased region" description="Basic and acidic residues" evidence="1">
    <location>
        <begin position="1"/>
        <end position="17"/>
    </location>
</feature>
<reference evidence="3 4" key="1">
    <citation type="submission" date="2017-07" db="EMBL/GenBank/DDBJ databases">
        <title>Complete genome sequence of Actinoalloteichus hoggarensis DSM 45943, type strain of Actinoalloteichus hoggarensis.</title>
        <authorList>
            <person name="Ruckert C."/>
            <person name="Nouioui I."/>
            <person name="Willmese J."/>
            <person name="van Wezel G."/>
            <person name="Klenk H.-P."/>
            <person name="Kalinowski J."/>
            <person name="Zotchev S.B."/>
        </authorList>
    </citation>
    <scope>NUCLEOTIDE SEQUENCE [LARGE SCALE GENOMIC DNA]</scope>
    <source>
        <strain evidence="3 4">DSM 45943</strain>
    </source>
</reference>
<keyword evidence="3" id="KW-0808">Transferase</keyword>
<dbReference type="KEGG" id="ahg:AHOG_12720"/>
<dbReference type="InterPro" id="IPR011009">
    <property type="entry name" value="Kinase-like_dom_sf"/>
</dbReference>
<evidence type="ECO:0000313" key="3">
    <source>
        <dbReference type="EMBL" id="ASO20187.1"/>
    </source>
</evidence>
<protein>
    <submittedName>
        <fullName evidence="3">Phosphotransferase enzyme family protein</fullName>
    </submittedName>
</protein>
<dbReference type="PANTHER" id="PTHR47829:SF1">
    <property type="entry name" value="HAD FAMILY PHOSPHATASE"/>
    <property type="match status" value="1"/>
</dbReference>
<proteinExistence type="predicted"/>
<dbReference type="AlphaFoldDB" id="A0A221W3B2"/>